<evidence type="ECO:0000256" key="8">
    <source>
        <dbReference type="ARBA" id="ARBA00022840"/>
    </source>
</evidence>
<evidence type="ECO:0000256" key="11">
    <source>
        <dbReference type="ARBA" id="ARBA00042864"/>
    </source>
</evidence>
<dbReference type="EC" id="6.3.4.13" evidence="4 12"/>
<evidence type="ECO:0000256" key="6">
    <source>
        <dbReference type="ARBA" id="ARBA00022741"/>
    </source>
</evidence>
<comment type="pathway">
    <text evidence="3 12">Purine metabolism; IMP biosynthesis via de novo pathway; N(1)-(5-phospho-D-ribosyl)glycinamide from 5-phospho-alpha-D-ribose 1-diphosphate: step 2/2.</text>
</comment>
<feature type="domain" description="ATP-grasp" evidence="14">
    <location>
        <begin position="109"/>
        <end position="315"/>
    </location>
</feature>
<dbReference type="SUPFAM" id="SSF51246">
    <property type="entry name" value="Rudiment single hybrid motif"/>
    <property type="match status" value="1"/>
</dbReference>
<dbReference type="InterPro" id="IPR011054">
    <property type="entry name" value="Rudment_hybrid_motif"/>
</dbReference>
<keyword evidence="16" id="KW-1185">Reference proteome</keyword>
<dbReference type="SUPFAM" id="SSF52440">
    <property type="entry name" value="PreATP-grasp domain"/>
    <property type="match status" value="1"/>
</dbReference>
<evidence type="ECO:0000256" key="3">
    <source>
        <dbReference type="ARBA" id="ARBA00005174"/>
    </source>
</evidence>
<dbReference type="RefSeq" id="WP_193942967.1">
    <property type="nucleotide sequence ID" value="NZ_JADEWB010000067.1"/>
</dbReference>
<evidence type="ECO:0000256" key="4">
    <source>
        <dbReference type="ARBA" id="ARBA00013255"/>
    </source>
</evidence>
<proteinExistence type="inferred from homology"/>
<dbReference type="Gene3D" id="3.30.470.20">
    <property type="entry name" value="ATP-grasp fold, B domain"/>
    <property type="match status" value="1"/>
</dbReference>
<comment type="cofactor">
    <cofactor evidence="1">
        <name>Mn(2+)</name>
        <dbReference type="ChEBI" id="CHEBI:29035"/>
    </cofactor>
</comment>
<evidence type="ECO:0000256" key="9">
    <source>
        <dbReference type="ARBA" id="ARBA00038345"/>
    </source>
</evidence>
<dbReference type="InterPro" id="IPR000115">
    <property type="entry name" value="PRibGlycinamide_synth"/>
</dbReference>
<evidence type="ECO:0000256" key="1">
    <source>
        <dbReference type="ARBA" id="ARBA00001936"/>
    </source>
</evidence>
<protein>
    <recommendedName>
        <fullName evidence="4 12">Phosphoribosylamine--glycine ligase</fullName>
        <ecNumber evidence="4 12">6.3.4.13</ecNumber>
    </recommendedName>
    <alternativeName>
        <fullName evidence="12">GARS</fullName>
    </alternativeName>
    <alternativeName>
        <fullName evidence="10 12">Glycinamide ribonucleotide synthetase</fullName>
    </alternativeName>
    <alternativeName>
        <fullName evidence="11 12">Phosphoribosylglycinamide synthetase</fullName>
    </alternativeName>
</protein>
<evidence type="ECO:0000313" key="16">
    <source>
        <dbReference type="Proteomes" id="UP000606776"/>
    </source>
</evidence>
<dbReference type="GO" id="GO:0004637">
    <property type="term" value="F:phosphoribosylamine-glycine ligase activity"/>
    <property type="evidence" value="ECO:0007669"/>
    <property type="project" value="UniProtKB-EC"/>
</dbReference>
<evidence type="ECO:0000256" key="7">
    <source>
        <dbReference type="ARBA" id="ARBA00022755"/>
    </source>
</evidence>
<keyword evidence="8 13" id="KW-0067">ATP-binding</keyword>
<dbReference type="HAMAP" id="MF_00138">
    <property type="entry name" value="GARS"/>
    <property type="match status" value="1"/>
</dbReference>
<dbReference type="InterPro" id="IPR020560">
    <property type="entry name" value="PRibGlycinamide_synth_C-dom"/>
</dbReference>
<sequence>MKVLVVGNGGREHALAWKLLQSDKIEQVVCVPGNGGTATMERCQNLPLAVNDFEGIGKFALEKGISLVVVGPEVPLANGITDYLQSKGLMVFGPNKAGAQIEASKAWAKALMQEAGVPTAKAAVFQEAAAAKAYVQAEGVPIVIKADGLAAGKGVIVAQTVEQAETAIDAIFQGQFGSAGNFVVIEECLLGQEVSVLALTDGLTIRPLLPAQDHKRIGEGDTGENTGGMGVYTPTPIATPELMGRVQTEVLERTITALRNRGIDYRGVLYAGLMVADNGDFSVLEFNCRFGDPETQVILPLLDTPLEDLILACIQQRLGEMPPLTWKPGAAATVVAASGGYPGDYETGQVITGIEAAETVGAIVFHAGTKLNSDQQIVTDGGRVLNITGMGENFQQAIAQAYTGIKHIQFSGMYYRRDIGHRVLKTK</sequence>
<dbReference type="PROSITE" id="PS00184">
    <property type="entry name" value="GARS"/>
    <property type="match status" value="1"/>
</dbReference>
<dbReference type="SMART" id="SM01210">
    <property type="entry name" value="GARS_C"/>
    <property type="match status" value="1"/>
</dbReference>
<dbReference type="InterPro" id="IPR013815">
    <property type="entry name" value="ATP_grasp_subdomain_1"/>
</dbReference>
<dbReference type="Pfam" id="PF01071">
    <property type="entry name" value="GARS_A"/>
    <property type="match status" value="1"/>
</dbReference>
<dbReference type="SUPFAM" id="SSF56059">
    <property type="entry name" value="Glutathione synthetase ATP-binding domain-like"/>
    <property type="match status" value="1"/>
</dbReference>
<dbReference type="Pfam" id="PF02844">
    <property type="entry name" value="GARS_N"/>
    <property type="match status" value="1"/>
</dbReference>
<dbReference type="InterPro" id="IPR011761">
    <property type="entry name" value="ATP-grasp"/>
</dbReference>
<dbReference type="Proteomes" id="UP000606776">
    <property type="component" value="Unassembled WGS sequence"/>
</dbReference>
<comment type="cofactor">
    <cofactor evidence="2">
        <name>Mg(2+)</name>
        <dbReference type="ChEBI" id="CHEBI:18420"/>
    </cofactor>
</comment>
<comment type="caution">
    <text evidence="15">The sequence shown here is derived from an EMBL/GenBank/DDBJ whole genome shotgun (WGS) entry which is preliminary data.</text>
</comment>
<comment type="catalytic activity">
    <reaction evidence="12">
        <text>5-phospho-beta-D-ribosylamine + glycine + ATP = N(1)-(5-phospho-beta-D-ribosyl)glycinamide + ADP + phosphate + H(+)</text>
        <dbReference type="Rhea" id="RHEA:17453"/>
        <dbReference type="ChEBI" id="CHEBI:15378"/>
        <dbReference type="ChEBI" id="CHEBI:30616"/>
        <dbReference type="ChEBI" id="CHEBI:43474"/>
        <dbReference type="ChEBI" id="CHEBI:57305"/>
        <dbReference type="ChEBI" id="CHEBI:58681"/>
        <dbReference type="ChEBI" id="CHEBI:143788"/>
        <dbReference type="ChEBI" id="CHEBI:456216"/>
        <dbReference type="EC" id="6.3.4.13"/>
    </reaction>
</comment>
<reference evidence="15 16" key="1">
    <citation type="submission" date="2020-10" db="EMBL/GenBank/DDBJ databases">
        <authorList>
            <person name="Castelo-Branco R."/>
            <person name="Eusebio N."/>
            <person name="Adriana R."/>
            <person name="Vieira A."/>
            <person name="Brugerolle De Fraissinette N."/>
            <person name="Rezende De Castro R."/>
            <person name="Schneider M.P."/>
            <person name="Vasconcelos V."/>
            <person name="Leao P.N."/>
        </authorList>
    </citation>
    <scope>NUCLEOTIDE SEQUENCE [LARGE SCALE GENOMIC DNA]</scope>
    <source>
        <strain evidence="15 16">LEGE 00250</strain>
    </source>
</reference>
<evidence type="ECO:0000313" key="15">
    <source>
        <dbReference type="EMBL" id="MBE9236909.1"/>
    </source>
</evidence>
<keyword evidence="5 12" id="KW-0436">Ligase</keyword>
<dbReference type="NCBIfam" id="TIGR00877">
    <property type="entry name" value="purD"/>
    <property type="match status" value="1"/>
</dbReference>
<dbReference type="Pfam" id="PF02843">
    <property type="entry name" value="GARS_C"/>
    <property type="match status" value="1"/>
</dbReference>
<dbReference type="InterPro" id="IPR020561">
    <property type="entry name" value="PRibGlycinamid_synth_ATP-grasp"/>
</dbReference>
<accession>A0ABR9VEJ7</accession>
<evidence type="ECO:0000259" key="14">
    <source>
        <dbReference type="PROSITE" id="PS50975"/>
    </source>
</evidence>
<dbReference type="PROSITE" id="PS50975">
    <property type="entry name" value="ATP_GRASP"/>
    <property type="match status" value="1"/>
</dbReference>
<evidence type="ECO:0000256" key="12">
    <source>
        <dbReference type="HAMAP-Rule" id="MF_00138"/>
    </source>
</evidence>
<dbReference type="InterPro" id="IPR016185">
    <property type="entry name" value="PreATP-grasp_dom_sf"/>
</dbReference>
<name>A0ABR9VEJ7_9CYAN</name>
<dbReference type="PANTHER" id="PTHR43472:SF1">
    <property type="entry name" value="PHOSPHORIBOSYLAMINE--GLYCINE LIGASE, CHLOROPLASTIC"/>
    <property type="match status" value="1"/>
</dbReference>
<dbReference type="Gene3D" id="3.90.600.10">
    <property type="entry name" value="Phosphoribosylglycinamide synthetase, C-terminal domain"/>
    <property type="match status" value="1"/>
</dbReference>
<evidence type="ECO:0000256" key="2">
    <source>
        <dbReference type="ARBA" id="ARBA00001946"/>
    </source>
</evidence>
<organism evidence="15 16">
    <name type="scientific">Sphaerospermopsis aphanizomenoides LEGE 00250</name>
    <dbReference type="NCBI Taxonomy" id="2777972"/>
    <lineage>
        <taxon>Bacteria</taxon>
        <taxon>Bacillati</taxon>
        <taxon>Cyanobacteriota</taxon>
        <taxon>Cyanophyceae</taxon>
        <taxon>Nostocales</taxon>
        <taxon>Aphanizomenonaceae</taxon>
        <taxon>Sphaerospermopsis</taxon>
        <taxon>Sphaerospermopsis aphanizomenoides</taxon>
    </lineage>
</organism>
<dbReference type="InterPro" id="IPR020562">
    <property type="entry name" value="PRibGlycinamide_synth_N"/>
</dbReference>
<keyword evidence="7 12" id="KW-0658">Purine biosynthesis</keyword>
<dbReference type="EMBL" id="JADEWB010000067">
    <property type="protein sequence ID" value="MBE9236909.1"/>
    <property type="molecule type" value="Genomic_DNA"/>
</dbReference>
<dbReference type="InterPro" id="IPR037123">
    <property type="entry name" value="PRibGlycinamide_synth_C_sf"/>
</dbReference>
<dbReference type="PANTHER" id="PTHR43472">
    <property type="entry name" value="PHOSPHORIBOSYLAMINE--GLYCINE LIGASE"/>
    <property type="match status" value="1"/>
</dbReference>
<evidence type="ECO:0000256" key="5">
    <source>
        <dbReference type="ARBA" id="ARBA00022598"/>
    </source>
</evidence>
<gene>
    <name evidence="12 15" type="primary">purD</name>
    <name evidence="15" type="ORF">IQ227_12960</name>
</gene>
<comment type="similarity">
    <text evidence="9 12">Belongs to the GARS family.</text>
</comment>
<dbReference type="Gene3D" id="3.40.50.20">
    <property type="match status" value="1"/>
</dbReference>
<dbReference type="Gene3D" id="3.30.1490.20">
    <property type="entry name" value="ATP-grasp fold, A domain"/>
    <property type="match status" value="1"/>
</dbReference>
<evidence type="ECO:0000256" key="13">
    <source>
        <dbReference type="PROSITE-ProRule" id="PRU00409"/>
    </source>
</evidence>
<evidence type="ECO:0000256" key="10">
    <source>
        <dbReference type="ARBA" id="ARBA00042242"/>
    </source>
</evidence>
<dbReference type="InterPro" id="IPR020559">
    <property type="entry name" value="PRibGlycinamide_synth_CS"/>
</dbReference>
<dbReference type="SMART" id="SM01209">
    <property type="entry name" value="GARS_A"/>
    <property type="match status" value="1"/>
</dbReference>
<keyword evidence="6 13" id="KW-0547">Nucleotide-binding</keyword>